<feature type="domain" description="Glycoside Hydrolase 20C C-terminal" evidence="4">
    <location>
        <begin position="421"/>
        <end position="610"/>
    </location>
</feature>
<evidence type="ECO:0000313" key="5">
    <source>
        <dbReference type="EMBL" id="EMS69841.1"/>
    </source>
</evidence>
<keyword evidence="6" id="KW-1185">Reference proteome</keyword>
<evidence type="ECO:0000256" key="2">
    <source>
        <dbReference type="ARBA" id="ARBA00022801"/>
    </source>
</evidence>
<evidence type="ECO:0000259" key="4">
    <source>
        <dbReference type="Pfam" id="PF18088"/>
    </source>
</evidence>
<dbReference type="PANTHER" id="PTHR21040:SF8">
    <property type="entry name" value="BCDNA.GH04120"/>
    <property type="match status" value="1"/>
</dbReference>
<keyword evidence="2 5" id="KW-0378">Hydrolase</keyword>
<dbReference type="PATRIC" id="fig|1195236.3.peg.4669"/>
<evidence type="ECO:0000256" key="1">
    <source>
        <dbReference type="ARBA" id="ARBA00006285"/>
    </source>
</evidence>
<dbReference type="Gene3D" id="1.20.120.670">
    <property type="entry name" value="N-acetyl-b-d-glucoasminidase"/>
    <property type="match status" value="1"/>
</dbReference>
<evidence type="ECO:0000259" key="3">
    <source>
        <dbReference type="Pfam" id="PF00728"/>
    </source>
</evidence>
<dbReference type="InterPro" id="IPR015883">
    <property type="entry name" value="Glyco_hydro_20_cat"/>
</dbReference>
<reference evidence="5 6" key="1">
    <citation type="journal article" date="2013" name="Genome Announc.">
        <title>Draft Genome Sequence of the Cellulolytic, Mesophilic, Anaerobic Bacterium Clostridium termitidis Strain CT1112 (DSM 5398).</title>
        <authorList>
            <person name="Lal S."/>
            <person name="Ramachandran U."/>
            <person name="Zhang X."/>
            <person name="Munir R."/>
            <person name="Sparling R."/>
            <person name="Levin D.B."/>
        </authorList>
    </citation>
    <scope>NUCLEOTIDE SEQUENCE [LARGE SCALE GENOMIC DNA]</scope>
    <source>
        <strain evidence="5 6">CT1112</strain>
    </source>
</reference>
<dbReference type="GO" id="GO:0004563">
    <property type="term" value="F:beta-N-acetylhexosaminidase activity"/>
    <property type="evidence" value="ECO:0007669"/>
    <property type="project" value="UniProtKB-ARBA"/>
</dbReference>
<sequence length="630" mass="72930">MNYSLKLLGLNEYQEKAVNELSGLLYVTVSPNGLPVQFRRSHIQEYSFDGNSGIIYYEKEHQILRGLGIFIENLETGKPFIVRESAAYDQLGVMIDCSRNAVLNIPSFKELIKHLALMGYSNVQLYTEDTYEIKEYPYFGYQRGRYTPEEFKEMDAYAKLFSIELVPCIQTLAHLGRVLKWEAFSELRDCNDILLIDDEKTYALIDDMFRTMSQNLSSRRINIGMDEAHMVGLGKYLDKHGYKDRMEVMLRHFNHVMDIALKYGYRPMMWSDMFFRLVSGGQYTADDCPIKEELLSQIPEDITLVYWNYYSTEQEEYDKMLCNHKKISSNLVFAGGAWKWNSFTPYSHFSEFVSKVAHKSCQEHNIREVLITSWGDDGAECPLFSVLPVFQIWAELCYSGFSHEEYLERRFLTCAGASYKDFITLGEPILTPDNPAPGRCGINPTKYLLYQDILGGLYDAHVLPDSYDAHFKNCVRKIAECSKRNPKWSYLFEYHRAFCHVLALKSEMGIRIRKAYHSGEKDILLKTAQIEIPDLLNRVEVLLTSLEEQWKKENKIFGLDVLELRLGGLKQRLLSASRRLIQYSGGEIDILEELEAEPLPFDIKSHEKGEISVWCQPWHNLVSPSVVVTL</sequence>
<dbReference type="PANTHER" id="PTHR21040">
    <property type="entry name" value="BCDNA.GH04120"/>
    <property type="match status" value="1"/>
</dbReference>
<dbReference type="eggNOG" id="COG3525">
    <property type="taxonomic scope" value="Bacteria"/>
</dbReference>
<dbReference type="InterPro" id="IPR017853">
    <property type="entry name" value="GH"/>
</dbReference>
<comment type="similarity">
    <text evidence="1">Belongs to the glycosyl hydrolase 20 family.</text>
</comment>
<dbReference type="AlphaFoldDB" id="S0FID7"/>
<feature type="domain" description="Glycoside hydrolase family 20 catalytic" evidence="3">
    <location>
        <begin position="92"/>
        <end position="313"/>
    </location>
</feature>
<dbReference type="GO" id="GO:0005975">
    <property type="term" value="P:carbohydrate metabolic process"/>
    <property type="evidence" value="ECO:0007669"/>
    <property type="project" value="InterPro"/>
</dbReference>
<dbReference type="Gene3D" id="3.20.20.80">
    <property type="entry name" value="Glycosidases"/>
    <property type="match status" value="1"/>
</dbReference>
<dbReference type="SUPFAM" id="SSF51445">
    <property type="entry name" value="(Trans)glycosidases"/>
    <property type="match status" value="1"/>
</dbReference>
<accession>S0FID7</accession>
<comment type="caution">
    <text evidence="5">The sequence shown here is derived from an EMBL/GenBank/DDBJ whole genome shotgun (WGS) entry which is preliminary data.</text>
</comment>
<evidence type="ECO:0000313" key="6">
    <source>
        <dbReference type="Proteomes" id="UP000014155"/>
    </source>
</evidence>
<name>S0FID7_RUMCE</name>
<gene>
    <name evidence="5" type="ORF">CTER_4493</name>
</gene>
<dbReference type="InterPro" id="IPR038901">
    <property type="entry name" value="HEXDC-like"/>
</dbReference>
<dbReference type="Pfam" id="PF00728">
    <property type="entry name" value="Glyco_hydro_20"/>
    <property type="match status" value="1"/>
</dbReference>
<dbReference type="CDD" id="cd06565">
    <property type="entry name" value="GH20_GcnA-like"/>
    <property type="match status" value="1"/>
</dbReference>
<dbReference type="STRING" id="1195236.CTER_4493"/>
<dbReference type="Proteomes" id="UP000014155">
    <property type="component" value="Unassembled WGS sequence"/>
</dbReference>
<protein>
    <submittedName>
        <fullName evidence="5">Glycosyl hydrolase family 20, catalytic domain protein</fullName>
    </submittedName>
</protein>
<proteinExistence type="inferred from homology"/>
<dbReference type="EMBL" id="AORV01000065">
    <property type="protein sequence ID" value="EMS69841.1"/>
    <property type="molecule type" value="Genomic_DNA"/>
</dbReference>
<dbReference type="InterPro" id="IPR041063">
    <property type="entry name" value="Glyco_H_20C_C"/>
</dbReference>
<dbReference type="RefSeq" id="WP_004630266.1">
    <property type="nucleotide sequence ID" value="NZ_AORV01000065.1"/>
</dbReference>
<organism evidence="5 6">
    <name type="scientific">Ruminiclostridium cellobioparum subsp. termitidis CT1112</name>
    <dbReference type="NCBI Taxonomy" id="1195236"/>
    <lineage>
        <taxon>Bacteria</taxon>
        <taxon>Bacillati</taxon>
        <taxon>Bacillota</taxon>
        <taxon>Clostridia</taxon>
        <taxon>Eubacteriales</taxon>
        <taxon>Oscillospiraceae</taxon>
        <taxon>Ruminiclostridium</taxon>
    </lineage>
</organism>
<dbReference type="Pfam" id="PF18088">
    <property type="entry name" value="Glyco_H_20C_C"/>
    <property type="match status" value="1"/>
</dbReference>